<keyword evidence="2" id="KW-1185">Reference proteome</keyword>
<evidence type="ECO:0000313" key="2">
    <source>
        <dbReference type="Proteomes" id="UP001057452"/>
    </source>
</evidence>
<name>A0ACB9XBD6_CHAAC</name>
<reference evidence="1" key="1">
    <citation type="submission" date="2022-05" db="EMBL/GenBank/DDBJ databases">
        <title>Chromosome-level genome of Chaenocephalus aceratus.</title>
        <authorList>
            <person name="Park H."/>
        </authorList>
    </citation>
    <scope>NUCLEOTIDE SEQUENCE</scope>
    <source>
        <strain evidence="1">KU_202001</strain>
    </source>
</reference>
<dbReference type="Proteomes" id="UP001057452">
    <property type="component" value="Chromosome 7"/>
</dbReference>
<protein>
    <submittedName>
        <fullName evidence="1">Uncharacterized protein</fullName>
    </submittedName>
</protein>
<evidence type="ECO:0000313" key="1">
    <source>
        <dbReference type="EMBL" id="KAI4823703.1"/>
    </source>
</evidence>
<dbReference type="EMBL" id="CM043791">
    <property type="protein sequence ID" value="KAI4823703.1"/>
    <property type="molecule type" value="Genomic_DNA"/>
</dbReference>
<sequence>MYTWTRVGGLLLDGREYHAGRELVLDRVPAELNGSMFRCTVQNPLGSTDTHTRLIVFDNPRLKKGRGHVVGRSLSSLWSHPMKL</sequence>
<accession>A0ACB9XBD6</accession>
<gene>
    <name evidence="1" type="ORF">KUCAC02_012277</name>
</gene>
<organism evidence="1 2">
    <name type="scientific">Chaenocephalus aceratus</name>
    <name type="common">Blackfin icefish</name>
    <name type="synonym">Chaenichthys aceratus</name>
    <dbReference type="NCBI Taxonomy" id="36190"/>
    <lineage>
        <taxon>Eukaryota</taxon>
        <taxon>Metazoa</taxon>
        <taxon>Chordata</taxon>
        <taxon>Craniata</taxon>
        <taxon>Vertebrata</taxon>
        <taxon>Euteleostomi</taxon>
        <taxon>Actinopterygii</taxon>
        <taxon>Neopterygii</taxon>
        <taxon>Teleostei</taxon>
        <taxon>Neoteleostei</taxon>
        <taxon>Acanthomorphata</taxon>
        <taxon>Eupercaria</taxon>
        <taxon>Perciformes</taxon>
        <taxon>Notothenioidei</taxon>
        <taxon>Channichthyidae</taxon>
        <taxon>Chaenocephalus</taxon>
    </lineage>
</organism>
<proteinExistence type="predicted"/>
<comment type="caution">
    <text evidence="1">The sequence shown here is derived from an EMBL/GenBank/DDBJ whole genome shotgun (WGS) entry which is preliminary data.</text>
</comment>